<dbReference type="PANTHER" id="PTHR13832">
    <property type="entry name" value="PROTEIN PHOSPHATASE 2C"/>
    <property type="match status" value="1"/>
</dbReference>
<feature type="transmembrane region" description="Helical" evidence="3">
    <location>
        <begin position="98"/>
        <end position="121"/>
    </location>
</feature>
<evidence type="ECO:0000313" key="5">
    <source>
        <dbReference type="EMBL" id="CAH3131527.1"/>
    </source>
</evidence>
<gene>
    <name evidence="5" type="ORF">PMEA_00014527</name>
</gene>
<dbReference type="PROSITE" id="PS51746">
    <property type="entry name" value="PPM_2"/>
    <property type="match status" value="1"/>
</dbReference>
<dbReference type="InterPro" id="IPR001932">
    <property type="entry name" value="PPM-type_phosphatase-like_dom"/>
</dbReference>
<feature type="transmembrane region" description="Helical" evidence="3">
    <location>
        <begin position="133"/>
        <end position="151"/>
    </location>
</feature>
<dbReference type="Proteomes" id="UP001159428">
    <property type="component" value="Unassembled WGS sequence"/>
</dbReference>
<dbReference type="Gene3D" id="3.60.40.10">
    <property type="entry name" value="PPM-type phosphatase domain"/>
    <property type="match status" value="1"/>
</dbReference>
<dbReference type="Pfam" id="PF00892">
    <property type="entry name" value="EamA"/>
    <property type="match status" value="2"/>
</dbReference>
<evidence type="ECO:0000259" key="4">
    <source>
        <dbReference type="PROSITE" id="PS51746"/>
    </source>
</evidence>
<dbReference type="SUPFAM" id="SSF81606">
    <property type="entry name" value="PP2C-like"/>
    <property type="match status" value="1"/>
</dbReference>
<protein>
    <recommendedName>
        <fullName evidence="4">PPM-type phosphatase domain-containing protein</fullName>
    </recommendedName>
</protein>
<comment type="caution">
    <text evidence="5">The sequence shown here is derived from an EMBL/GenBank/DDBJ whole genome shotgun (WGS) entry which is preliminary data.</text>
</comment>
<dbReference type="InterPro" id="IPR015655">
    <property type="entry name" value="PP2C"/>
</dbReference>
<feature type="domain" description="PPM-type phosphatase" evidence="4">
    <location>
        <begin position="552"/>
        <end position="932"/>
    </location>
</feature>
<organism evidence="5 6">
    <name type="scientific">Pocillopora meandrina</name>
    <dbReference type="NCBI Taxonomy" id="46732"/>
    <lineage>
        <taxon>Eukaryota</taxon>
        <taxon>Metazoa</taxon>
        <taxon>Cnidaria</taxon>
        <taxon>Anthozoa</taxon>
        <taxon>Hexacorallia</taxon>
        <taxon>Scleractinia</taxon>
        <taxon>Astrocoeniina</taxon>
        <taxon>Pocilloporidae</taxon>
        <taxon>Pocillopora</taxon>
    </lineage>
</organism>
<feature type="transmembrane region" description="Helical" evidence="3">
    <location>
        <begin position="249"/>
        <end position="271"/>
    </location>
</feature>
<dbReference type="Pfam" id="PF00481">
    <property type="entry name" value="PP2C"/>
    <property type="match status" value="1"/>
</dbReference>
<evidence type="ECO:0000256" key="3">
    <source>
        <dbReference type="SAM" id="Phobius"/>
    </source>
</evidence>
<accession>A0AAU9X0G6</accession>
<dbReference type="InterPro" id="IPR000620">
    <property type="entry name" value="EamA_dom"/>
</dbReference>
<keyword evidence="3" id="KW-1133">Transmembrane helix</keyword>
<sequence length="945" mass="105287">MTARIFAPITNRFRRKAEGRKRLLENDLGLLLQEDFLQEPIEDNHTLLEETEQTLETGHRNSLSSDTRDNHAVKHLEDSDSGGFKITTRERAPAKKRLRAFVGIILALTSAFFFTSGALMVKLAESVSSVQVSFMRLTIQLTCILPTMIFYKDNFIFPWSKTKFLVLRGTVGVTAMTMSIYAIKHMPLADARVIFYTSPVHTAIIARIFLKESVSKFDVAAMILSIGGVVLIARPTFLFGSQGEHSTSIQAWIPTLLAVLAALGAAVTATVTRKMSQEVSIRVVIFYFFLIGSVLTLALSMALGFKYPDCGSYDTIYIIVAAFCGFCGQLLATKALSMEKASVVSLVRTIGIAYSFIFQITILDDAPSGLSIGGAILNHFHDDSINLSGFSQSVVKLSYLNNSEIDFNNSDSHRSLHLPPIVNPPVIPPVIPVKSEISIVCMKCEEEIKVRQLKEHQEFHNALEMFRFNMERKPSSVKQLVKRRRAIMRRLNETANSENPVSMRKLQKLNQAYELLKADIEGTKTALRNEDDLFQIQPRTEGWGTVLNCALAFGICQHANSRWKTSMEDRFAFKDLFCNDPQSGFFAVYDGYSGSMAAEKCARYLGEILEEKVERIYNTSMKHKNVDAEISAAFNDAYEEMDKILLYGVEEQSRNRWSGCSALTCLLRGNNLYVANAGNIRAVLCRGDGSIERLSNDHSPWDKKERHRIRKAKGDVTKSDKTALVNGVVRSTRGLGNHGDPILKTSVIRTPVVNCLTLEDTDQFLILASDGVWQVFSEEEVILLMEDLIPDIDVRAIVKRMQERASALEVGLPVPKWNEIPRRNKGAADTEGDSDMSLIQTTDQSSLENIASDEENDNSIERFQKMDIEMDENKNATNSTELLPSPSARSRTAKVLREEKASALAKALSERLVEGSILAGSHDNITVAVVLLSGCPLQMFLLPSL</sequence>
<feature type="transmembrane region" description="Helical" evidence="3">
    <location>
        <begin position="345"/>
        <end position="363"/>
    </location>
</feature>
<dbReference type="GO" id="GO:0016020">
    <property type="term" value="C:membrane"/>
    <property type="evidence" value="ECO:0007669"/>
    <property type="project" value="InterPro"/>
</dbReference>
<dbReference type="GO" id="GO:0004722">
    <property type="term" value="F:protein serine/threonine phosphatase activity"/>
    <property type="evidence" value="ECO:0007669"/>
    <property type="project" value="InterPro"/>
</dbReference>
<evidence type="ECO:0000313" key="6">
    <source>
        <dbReference type="Proteomes" id="UP001159428"/>
    </source>
</evidence>
<dbReference type="EMBL" id="CALNXJ010000026">
    <property type="protein sequence ID" value="CAH3131527.1"/>
    <property type="molecule type" value="Genomic_DNA"/>
</dbReference>
<feature type="transmembrane region" description="Helical" evidence="3">
    <location>
        <begin position="193"/>
        <end position="210"/>
    </location>
</feature>
<feature type="transmembrane region" description="Helical" evidence="3">
    <location>
        <begin position="217"/>
        <end position="237"/>
    </location>
</feature>
<reference evidence="5 6" key="1">
    <citation type="submission" date="2022-05" db="EMBL/GenBank/DDBJ databases">
        <authorList>
            <consortium name="Genoscope - CEA"/>
            <person name="William W."/>
        </authorList>
    </citation>
    <scope>NUCLEOTIDE SEQUENCE [LARGE SCALE GENOMIC DNA]</scope>
</reference>
<proteinExistence type="inferred from homology"/>
<name>A0AAU9X0G6_9CNID</name>
<evidence type="ECO:0000256" key="1">
    <source>
        <dbReference type="ARBA" id="ARBA00006702"/>
    </source>
</evidence>
<feature type="transmembrane region" description="Helical" evidence="3">
    <location>
        <begin position="163"/>
        <end position="181"/>
    </location>
</feature>
<keyword evidence="3" id="KW-0812">Transmembrane</keyword>
<feature type="transmembrane region" description="Helical" evidence="3">
    <location>
        <begin position="315"/>
        <end position="333"/>
    </location>
</feature>
<dbReference type="SMART" id="SM00332">
    <property type="entry name" value="PP2Cc"/>
    <property type="match status" value="1"/>
</dbReference>
<keyword evidence="6" id="KW-1185">Reference proteome</keyword>
<dbReference type="InterPro" id="IPR036457">
    <property type="entry name" value="PPM-type-like_dom_sf"/>
</dbReference>
<evidence type="ECO:0000256" key="2">
    <source>
        <dbReference type="SAM" id="MobiDB-lite"/>
    </source>
</evidence>
<feature type="transmembrane region" description="Helical" evidence="3">
    <location>
        <begin position="283"/>
        <end position="303"/>
    </location>
</feature>
<dbReference type="PANTHER" id="PTHR13832:SF837">
    <property type="entry name" value="PROTEIN PHOSPHATASE 2C-LIKE DOMAIN-CONTAINING PROTEIN 1"/>
    <property type="match status" value="1"/>
</dbReference>
<feature type="region of interest" description="Disordered" evidence="2">
    <location>
        <begin position="52"/>
        <end position="71"/>
    </location>
</feature>
<keyword evidence="3" id="KW-0472">Membrane</keyword>
<dbReference type="CDD" id="cd00143">
    <property type="entry name" value="PP2Cc"/>
    <property type="match status" value="1"/>
</dbReference>
<dbReference type="SUPFAM" id="SSF103481">
    <property type="entry name" value="Multidrug resistance efflux transporter EmrE"/>
    <property type="match status" value="2"/>
</dbReference>
<comment type="similarity">
    <text evidence="1">Belongs to the PP2C family.</text>
</comment>
<dbReference type="AlphaFoldDB" id="A0AAU9X0G6"/>
<dbReference type="InterPro" id="IPR037185">
    <property type="entry name" value="EmrE-like"/>
</dbReference>